<reference evidence="18" key="2">
    <citation type="journal article" date="2013" name="G3 (Bethesda)">
        <title>Genomes of Ashbya fungi isolated from insects reveal four mating-type loci, numerous translocations, lack of transposons, and distinct gene duplications.</title>
        <authorList>
            <person name="Dietrich F.S."/>
            <person name="Voegeli S."/>
            <person name="Kuo S."/>
            <person name="Philippsen P."/>
        </authorList>
    </citation>
    <scope>GENOME REANNOTATION</scope>
    <source>
        <strain evidence="18">ATCC 10895 / CBS 109.51 / FGSC 9923 / NRRL Y-1056</strain>
    </source>
</reference>
<feature type="compositionally biased region" description="Low complexity" evidence="15">
    <location>
        <begin position="386"/>
        <end position="401"/>
    </location>
</feature>
<dbReference type="GO" id="GO:0017056">
    <property type="term" value="F:structural constituent of nuclear pore"/>
    <property type="evidence" value="ECO:0000318"/>
    <property type="project" value="GO_Central"/>
</dbReference>
<dbReference type="GeneID" id="4619588"/>
<evidence type="ECO:0000256" key="9">
    <source>
        <dbReference type="ARBA" id="ARBA00023132"/>
    </source>
</evidence>
<feature type="compositionally biased region" description="Polar residues" evidence="15">
    <location>
        <begin position="317"/>
        <end position="332"/>
    </location>
</feature>
<dbReference type="InterPro" id="IPR026010">
    <property type="entry name" value="NSP1/NUP62"/>
</dbReference>
<dbReference type="RefSeq" id="NP_983463.1">
    <property type="nucleotide sequence ID" value="NM_208816.1"/>
</dbReference>
<dbReference type="KEGG" id="ago:AGOS_ACR060W"/>
<dbReference type="Proteomes" id="UP000000591">
    <property type="component" value="Chromosome III"/>
</dbReference>
<evidence type="ECO:0000256" key="13">
    <source>
        <dbReference type="ARBA" id="ARBA00081079"/>
    </source>
</evidence>
<comment type="similarity">
    <text evidence="4">Belongs to the nucleoporin NSP1/NUP62 family.</text>
</comment>
<feature type="region of interest" description="Disordered" evidence="15">
    <location>
        <begin position="83"/>
        <end position="476"/>
    </location>
</feature>
<dbReference type="eggNOG" id="KOG4719">
    <property type="taxonomic scope" value="Eukaryota"/>
</dbReference>
<feature type="compositionally biased region" description="Polar residues" evidence="15">
    <location>
        <begin position="115"/>
        <end position="134"/>
    </location>
</feature>
<name>Q75C56_EREGS</name>
<dbReference type="GO" id="GO:0006405">
    <property type="term" value="P:RNA export from nucleus"/>
    <property type="evidence" value="ECO:0000318"/>
    <property type="project" value="GO_Central"/>
</dbReference>
<feature type="compositionally biased region" description="Low complexity" evidence="15">
    <location>
        <begin position="429"/>
        <end position="443"/>
    </location>
</feature>
<keyword evidence="8" id="KW-0811">Translocation</keyword>
<evidence type="ECO:0000256" key="6">
    <source>
        <dbReference type="ARBA" id="ARBA00022816"/>
    </source>
</evidence>
<feature type="domain" description="Nucleoporin NSP1-like C-terminal" evidence="16">
    <location>
        <begin position="466"/>
        <end position="576"/>
    </location>
</feature>
<feature type="compositionally biased region" description="Polar residues" evidence="15">
    <location>
        <begin position="239"/>
        <end position="259"/>
    </location>
</feature>
<keyword evidence="5" id="KW-0813">Transport</keyword>
<dbReference type="GO" id="GO:0031965">
    <property type="term" value="C:nuclear membrane"/>
    <property type="evidence" value="ECO:0007669"/>
    <property type="project" value="UniProtKB-SubCell"/>
</dbReference>
<dbReference type="InParanoid" id="Q75C56"/>
<dbReference type="eggNOG" id="KOG2196">
    <property type="taxonomic scope" value="Eukaryota"/>
</dbReference>
<keyword evidence="9" id="KW-0906">Nuclear pore complex</keyword>
<dbReference type="PANTHER" id="PTHR12084:SF0">
    <property type="entry name" value="NUCLEAR PORE GLYCOPROTEIN P62"/>
    <property type="match status" value="1"/>
</dbReference>
<dbReference type="HOGENOM" id="CLU_020542_0_0_1"/>
<evidence type="ECO:0000256" key="1">
    <source>
        <dbReference type="ARBA" id="ARBA00004335"/>
    </source>
</evidence>
<evidence type="ECO:0000256" key="11">
    <source>
        <dbReference type="ARBA" id="ARBA00068864"/>
    </source>
</evidence>
<evidence type="ECO:0000256" key="15">
    <source>
        <dbReference type="SAM" id="MobiDB-lite"/>
    </source>
</evidence>
<proteinExistence type="inferred from homology"/>
<dbReference type="InterPro" id="IPR007758">
    <property type="entry name" value="Nucleoporin_NSP1_C"/>
</dbReference>
<evidence type="ECO:0000256" key="4">
    <source>
        <dbReference type="ARBA" id="ARBA00005911"/>
    </source>
</evidence>
<evidence type="ECO:0000256" key="12">
    <source>
        <dbReference type="ARBA" id="ARBA00078941"/>
    </source>
</evidence>
<dbReference type="EMBL" id="AE016816">
    <property type="protein sequence ID" value="AAS51287.1"/>
    <property type="molecule type" value="Genomic_DNA"/>
</dbReference>
<evidence type="ECO:0000313" key="18">
    <source>
        <dbReference type="Proteomes" id="UP000000591"/>
    </source>
</evidence>
<feature type="region of interest" description="Disordered" evidence="15">
    <location>
        <begin position="1"/>
        <end position="27"/>
    </location>
</feature>
<evidence type="ECO:0000256" key="14">
    <source>
        <dbReference type="SAM" id="Coils"/>
    </source>
</evidence>
<evidence type="ECO:0000256" key="8">
    <source>
        <dbReference type="ARBA" id="ARBA00023010"/>
    </source>
</evidence>
<feature type="compositionally biased region" description="Basic and acidic residues" evidence="15">
    <location>
        <begin position="418"/>
        <end position="428"/>
    </location>
</feature>
<evidence type="ECO:0000256" key="3">
    <source>
        <dbReference type="ARBA" id="ARBA00004620"/>
    </source>
</evidence>
<dbReference type="GO" id="GO:0051028">
    <property type="term" value="P:mRNA transport"/>
    <property type="evidence" value="ECO:0007669"/>
    <property type="project" value="UniProtKB-KW"/>
</dbReference>
<evidence type="ECO:0000313" key="17">
    <source>
        <dbReference type="EMBL" id="AAS51287.1"/>
    </source>
</evidence>
<protein>
    <recommendedName>
        <fullName evidence="11">Nucleoporin NSP1</fullName>
    </recommendedName>
    <alternativeName>
        <fullName evidence="12">Nuclear pore protein NSP1</fullName>
    </alternativeName>
    <alternativeName>
        <fullName evidence="13">Nucleoskeletal-like protein</fullName>
    </alternativeName>
</protein>
<evidence type="ECO:0000259" key="16">
    <source>
        <dbReference type="Pfam" id="PF05064"/>
    </source>
</evidence>
<keyword evidence="7" id="KW-0653">Protein transport</keyword>
<dbReference type="Pfam" id="PF05064">
    <property type="entry name" value="Nsp1_C"/>
    <property type="match status" value="1"/>
</dbReference>
<dbReference type="AlphaFoldDB" id="Q75C56"/>
<feature type="compositionally biased region" description="Low complexity" evidence="15">
    <location>
        <begin position="94"/>
        <end position="109"/>
    </location>
</feature>
<dbReference type="FunFam" id="1.20.5.170:FF:000040">
    <property type="entry name" value="Nuclear pore glycoprotein p62"/>
    <property type="match status" value="1"/>
</dbReference>
<dbReference type="OMA" id="EMMSKQV"/>
<feature type="coiled-coil region" evidence="14">
    <location>
        <begin position="531"/>
        <end position="569"/>
    </location>
</feature>
<evidence type="ECO:0000256" key="5">
    <source>
        <dbReference type="ARBA" id="ARBA00022448"/>
    </source>
</evidence>
<evidence type="ECO:0000256" key="2">
    <source>
        <dbReference type="ARBA" id="ARBA00004567"/>
    </source>
</evidence>
<keyword evidence="6" id="KW-0509">mRNA transport</keyword>
<comment type="subcellular location">
    <subcellularLocation>
        <location evidence="1">Nucleus membrane</location>
        <topology evidence="1">Peripheral membrane protein</topology>
        <orientation evidence="1">Cytoplasmic side</orientation>
    </subcellularLocation>
    <subcellularLocation>
        <location evidence="3">Nucleus membrane</location>
        <topology evidence="3">Peripheral membrane protein</topology>
        <orientation evidence="3">Nucleoplasmic side</orientation>
    </subcellularLocation>
    <subcellularLocation>
        <location evidence="2">Nucleus</location>
        <location evidence="2">Nuclear pore complex</location>
    </subcellularLocation>
</comment>
<keyword evidence="18" id="KW-1185">Reference proteome</keyword>
<keyword evidence="14" id="KW-0175">Coiled coil</keyword>
<evidence type="ECO:0000256" key="7">
    <source>
        <dbReference type="ARBA" id="ARBA00022927"/>
    </source>
</evidence>
<dbReference type="PANTHER" id="PTHR12084">
    <property type="entry name" value="NUCLEAR PORE GLYCOPROTEIN P62-RELATED"/>
    <property type="match status" value="1"/>
</dbReference>
<feature type="compositionally biased region" description="Polar residues" evidence="15">
    <location>
        <begin position="149"/>
        <end position="159"/>
    </location>
</feature>
<sequence length="668" mass="69311">MSGTFNFNTQNNQGKPGDSKPAFSFGNAGNTATNTFSGFGSGSSGTTPAFSFGAAKPADGTGSAPAFGGFGANKQSTANSTPVFGGFDAKKTEGSPAPSFSFGGAASSAQKTEPVKQSNSTGAFTFGNTSTPSFGATEKKEENKPLFGSTASNSISSNGPFPFASSAPSGKIEDKKPAFTSGAKPLFGSNKDDAPKPAFSFGASAASTEKKDSPAKSASPFGITPPAAAPEQKKADSTPAFSFGSSTTSGEQNKTTNAPSLFGNAAPVNVKEEAPKPAFSFGNASSQPVKKETTPKNAFSFGESKVTATKEGDASKPTLSFMGSTKTNTQSEDAPKPAFSFGASAKTGETPKPSFSLSNATDKKEPSAKPAFSLGTATDKNPAAPAFSFGSTTTSNASTSTKEGANKEVTPKPAFSFGKKDEGKKEDNSGSTPGTSATSTVTSAPPPPTASSAATATTNAPSSATTSKSVEPQPISLDNKTLDDLVTKLTTQLTGSAGHFETYAKKINEWDQVLVQGGEQISQLYSDTLIAEQTQSRVDQHLQYIERQQNELETFLDNYEKKAETLLSEIFSSNTGSPANTNDQKRQQAFRTAEILDENLNALSVNLSSLISEINEVSETFNKATNMNIANKDEHAQLIKLLNSHLDALNSLDNSSTTLEKKLKSLHK</sequence>
<dbReference type="GO" id="GO:0005543">
    <property type="term" value="F:phospholipid binding"/>
    <property type="evidence" value="ECO:0000318"/>
    <property type="project" value="GO_Central"/>
</dbReference>
<dbReference type="GO" id="GO:0044613">
    <property type="term" value="C:nuclear pore central transport channel"/>
    <property type="evidence" value="ECO:0000318"/>
    <property type="project" value="GO_Central"/>
</dbReference>
<dbReference type="OrthoDB" id="344345at2759"/>
<accession>Q75C56</accession>
<dbReference type="Gene3D" id="1.20.5.170">
    <property type="match status" value="1"/>
</dbReference>
<dbReference type="STRING" id="284811.Q75C56"/>
<keyword evidence="10" id="KW-0539">Nucleus</keyword>
<evidence type="ECO:0000256" key="10">
    <source>
        <dbReference type="ARBA" id="ARBA00023242"/>
    </source>
</evidence>
<dbReference type="GO" id="GO:0006606">
    <property type="term" value="P:protein import into nucleus"/>
    <property type="evidence" value="ECO:0000318"/>
    <property type="project" value="GO_Central"/>
</dbReference>
<feature type="compositionally biased region" description="Polar residues" evidence="15">
    <location>
        <begin position="1"/>
        <end position="14"/>
    </location>
</feature>
<gene>
    <name evidence="17" type="ORF">AGOS_ACR060W</name>
</gene>
<feature type="compositionally biased region" description="Low complexity" evidence="15">
    <location>
        <begin position="450"/>
        <end position="469"/>
    </location>
</feature>
<organism evidence="17 18">
    <name type="scientific">Eremothecium gossypii (strain ATCC 10895 / CBS 109.51 / FGSC 9923 / NRRL Y-1056)</name>
    <name type="common">Yeast</name>
    <name type="synonym">Ashbya gossypii</name>
    <dbReference type="NCBI Taxonomy" id="284811"/>
    <lineage>
        <taxon>Eukaryota</taxon>
        <taxon>Fungi</taxon>
        <taxon>Dikarya</taxon>
        <taxon>Ascomycota</taxon>
        <taxon>Saccharomycotina</taxon>
        <taxon>Saccharomycetes</taxon>
        <taxon>Saccharomycetales</taxon>
        <taxon>Saccharomycetaceae</taxon>
        <taxon>Eremothecium</taxon>
    </lineage>
</organism>
<reference evidence="17 18" key="1">
    <citation type="journal article" date="2004" name="Science">
        <title>The Ashbya gossypii genome as a tool for mapping the ancient Saccharomyces cerevisiae genome.</title>
        <authorList>
            <person name="Dietrich F.S."/>
            <person name="Voegeli S."/>
            <person name="Brachat S."/>
            <person name="Lerch A."/>
            <person name="Gates K."/>
            <person name="Steiner S."/>
            <person name="Mohr C."/>
            <person name="Pohlmann R."/>
            <person name="Luedi P."/>
            <person name="Choi S."/>
            <person name="Wing R.A."/>
            <person name="Flavier A."/>
            <person name="Gaffney T.D."/>
            <person name="Philippsen P."/>
        </authorList>
    </citation>
    <scope>NUCLEOTIDE SEQUENCE [LARGE SCALE GENOMIC DNA]</scope>
    <source>
        <strain evidence="18">ATCC 10895 / CBS 109.51 / FGSC 9923 / NRRL Y-1056</strain>
    </source>
</reference>